<evidence type="ECO:0000256" key="3">
    <source>
        <dbReference type="ARBA" id="ARBA00022989"/>
    </source>
</evidence>
<evidence type="ECO:0000256" key="5">
    <source>
        <dbReference type="SAM" id="Phobius"/>
    </source>
</evidence>
<feature type="domain" description="G-protein coupled receptors family 1 profile" evidence="6">
    <location>
        <begin position="1"/>
        <end position="191"/>
    </location>
</feature>
<dbReference type="EMBL" id="CATQJL010000112">
    <property type="protein sequence ID" value="CAJ0593859.1"/>
    <property type="molecule type" value="Genomic_DNA"/>
</dbReference>
<dbReference type="Proteomes" id="UP001176961">
    <property type="component" value="Unassembled WGS sequence"/>
</dbReference>
<protein>
    <recommendedName>
        <fullName evidence="6">G-protein coupled receptors family 1 profile domain-containing protein</fullName>
    </recommendedName>
</protein>
<keyword evidence="2 5" id="KW-0812">Transmembrane</keyword>
<evidence type="ECO:0000313" key="7">
    <source>
        <dbReference type="EMBL" id="CAJ0593859.1"/>
    </source>
</evidence>
<dbReference type="PROSITE" id="PS50262">
    <property type="entry name" value="G_PROTEIN_RECEP_F1_2"/>
    <property type="match status" value="1"/>
</dbReference>
<dbReference type="CDD" id="cd00637">
    <property type="entry name" value="7tm_classA_rhodopsin-like"/>
    <property type="match status" value="1"/>
</dbReference>
<feature type="transmembrane region" description="Helical" evidence="5">
    <location>
        <begin position="88"/>
        <end position="107"/>
    </location>
</feature>
<comment type="subcellular location">
    <subcellularLocation>
        <location evidence="1">Membrane</location>
    </subcellularLocation>
</comment>
<dbReference type="GO" id="GO:0016020">
    <property type="term" value="C:membrane"/>
    <property type="evidence" value="ECO:0007669"/>
    <property type="project" value="UniProtKB-SubCell"/>
</dbReference>
<evidence type="ECO:0000256" key="2">
    <source>
        <dbReference type="ARBA" id="ARBA00022692"/>
    </source>
</evidence>
<evidence type="ECO:0000256" key="4">
    <source>
        <dbReference type="ARBA" id="ARBA00023136"/>
    </source>
</evidence>
<evidence type="ECO:0000256" key="1">
    <source>
        <dbReference type="ARBA" id="ARBA00004370"/>
    </source>
</evidence>
<reference evidence="7" key="1">
    <citation type="submission" date="2023-07" db="EMBL/GenBank/DDBJ databases">
        <authorList>
            <consortium name="CYATHOMIX"/>
        </authorList>
    </citation>
    <scope>NUCLEOTIDE SEQUENCE</scope>
    <source>
        <strain evidence="7">N/A</strain>
    </source>
</reference>
<keyword evidence="4 5" id="KW-0472">Membrane</keyword>
<dbReference type="Gene3D" id="1.20.1070.10">
    <property type="entry name" value="Rhodopsin 7-helix transmembrane proteins"/>
    <property type="match status" value="1"/>
</dbReference>
<gene>
    <name evidence="7" type="ORF">CYNAS_LOCUS5842</name>
</gene>
<accession>A0AA36GGG9</accession>
<sequence>MRRNSFCILCFSHSSSGLGVLLIFLIWAAPLTFRQEAANDQINTIMGQLIIVFWYATLYCRLGISINRLIAIAVPIQAAKLLTRRNSFVLVLVVWCLAICHASPYFWGTYCHIHYDCNMWRWIIIGSHWGKTCIYVEKCGMIIMISTFTLDVVAVVKFRKSNKVFSSNNANMFMSEAQKRKVAWRSNFSNR</sequence>
<keyword evidence="3 5" id="KW-1133">Transmembrane helix</keyword>
<keyword evidence="8" id="KW-1185">Reference proteome</keyword>
<evidence type="ECO:0000313" key="8">
    <source>
        <dbReference type="Proteomes" id="UP001176961"/>
    </source>
</evidence>
<dbReference type="PANTHER" id="PTHR23017">
    <property type="entry name" value="SERPENTINE RECEPTOR, CLASS X"/>
    <property type="match status" value="1"/>
</dbReference>
<dbReference type="AlphaFoldDB" id="A0AA36GGG9"/>
<proteinExistence type="predicted"/>
<comment type="caution">
    <text evidence="7">The sequence shown here is derived from an EMBL/GenBank/DDBJ whole genome shotgun (WGS) entry which is preliminary data.</text>
</comment>
<name>A0AA36GGG9_CYLNA</name>
<dbReference type="InterPro" id="IPR017452">
    <property type="entry name" value="GPCR_Rhodpsn_7TM"/>
</dbReference>
<dbReference type="Pfam" id="PF10328">
    <property type="entry name" value="7TM_GPCR_Srx"/>
    <property type="match status" value="1"/>
</dbReference>
<dbReference type="SUPFAM" id="SSF81321">
    <property type="entry name" value="Family A G protein-coupled receptor-like"/>
    <property type="match status" value="1"/>
</dbReference>
<dbReference type="InterPro" id="IPR019430">
    <property type="entry name" value="7TM_GPCR_serpentine_rcpt_Srx"/>
</dbReference>
<organism evidence="7 8">
    <name type="scientific">Cylicocyclus nassatus</name>
    <name type="common">Nematode worm</name>
    <dbReference type="NCBI Taxonomy" id="53992"/>
    <lineage>
        <taxon>Eukaryota</taxon>
        <taxon>Metazoa</taxon>
        <taxon>Ecdysozoa</taxon>
        <taxon>Nematoda</taxon>
        <taxon>Chromadorea</taxon>
        <taxon>Rhabditida</taxon>
        <taxon>Rhabditina</taxon>
        <taxon>Rhabditomorpha</taxon>
        <taxon>Strongyloidea</taxon>
        <taxon>Strongylidae</taxon>
        <taxon>Cylicocyclus</taxon>
    </lineage>
</organism>
<feature type="transmembrane region" description="Helical" evidence="5">
    <location>
        <begin position="52"/>
        <end position="76"/>
    </location>
</feature>
<evidence type="ECO:0000259" key="6">
    <source>
        <dbReference type="PROSITE" id="PS50262"/>
    </source>
</evidence>
<dbReference type="PANTHER" id="PTHR23017:SF3">
    <property type="entry name" value="G-PROTEIN COUPLED RECEPTORS FAMILY 1 PROFILE DOMAIN-CONTAINING PROTEIN"/>
    <property type="match status" value="1"/>
</dbReference>